<proteinExistence type="inferred from homology"/>
<protein>
    <recommendedName>
        <fullName evidence="4">AIG1-type G domain-containing protein</fullName>
    </recommendedName>
</protein>
<keyword evidence="2" id="KW-0547">Nucleotide-binding</keyword>
<feature type="region of interest" description="Disordered" evidence="3">
    <location>
        <begin position="74"/>
        <end position="114"/>
    </location>
</feature>
<dbReference type="InterPro" id="IPR027417">
    <property type="entry name" value="P-loop_NTPase"/>
</dbReference>
<comment type="caution">
    <text evidence="5">The sequence shown here is derived from an EMBL/GenBank/DDBJ whole genome shotgun (WGS) entry which is preliminary data.</text>
</comment>
<evidence type="ECO:0000256" key="2">
    <source>
        <dbReference type="ARBA" id="ARBA00022741"/>
    </source>
</evidence>
<dbReference type="EMBL" id="JBAMIC010000007">
    <property type="protein sequence ID" value="KAK7105181.1"/>
    <property type="molecule type" value="Genomic_DNA"/>
</dbReference>
<dbReference type="AlphaFoldDB" id="A0AAN9GEE4"/>
<evidence type="ECO:0000256" key="1">
    <source>
        <dbReference type="ARBA" id="ARBA00008535"/>
    </source>
</evidence>
<evidence type="ECO:0000256" key="3">
    <source>
        <dbReference type="SAM" id="MobiDB-lite"/>
    </source>
</evidence>
<dbReference type="Proteomes" id="UP001374579">
    <property type="component" value="Unassembled WGS sequence"/>
</dbReference>
<organism evidence="5 6">
    <name type="scientific">Littorina saxatilis</name>
    <dbReference type="NCBI Taxonomy" id="31220"/>
    <lineage>
        <taxon>Eukaryota</taxon>
        <taxon>Metazoa</taxon>
        <taxon>Spiralia</taxon>
        <taxon>Lophotrochozoa</taxon>
        <taxon>Mollusca</taxon>
        <taxon>Gastropoda</taxon>
        <taxon>Caenogastropoda</taxon>
        <taxon>Littorinimorpha</taxon>
        <taxon>Littorinoidea</taxon>
        <taxon>Littorinidae</taxon>
        <taxon>Littorina</taxon>
    </lineage>
</organism>
<sequence length="114" mass="12644">MIVVFNGADTYGNTPAEQKQALDDELKKSSARMKIVLHEVRHRYYGVSNTASRSNRDKHAAELLNMMEELIATNDGAHFGHQESGSSDNNDSSNNNDSSDNDSSDSSDRCDNYE</sequence>
<comment type="similarity">
    <text evidence="1">Belongs to the TRAFAC class TrmE-Era-EngA-EngB-Septin-like GTPase superfamily. AIG1/Toc34/Toc159-like paraseptin GTPase family. IAN subfamily.</text>
</comment>
<dbReference type="GO" id="GO:0005525">
    <property type="term" value="F:GTP binding"/>
    <property type="evidence" value="ECO:0007669"/>
    <property type="project" value="InterPro"/>
</dbReference>
<evidence type="ECO:0000259" key="4">
    <source>
        <dbReference type="Pfam" id="PF04548"/>
    </source>
</evidence>
<gene>
    <name evidence="5" type="ORF">V1264_016594</name>
</gene>
<evidence type="ECO:0000313" key="6">
    <source>
        <dbReference type="Proteomes" id="UP001374579"/>
    </source>
</evidence>
<evidence type="ECO:0000313" key="5">
    <source>
        <dbReference type="EMBL" id="KAK7105181.1"/>
    </source>
</evidence>
<accession>A0AAN9GEE4</accession>
<feature type="domain" description="AIG1-type G" evidence="4">
    <location>
        <begin position="1"/>
        <end position="91"/>
    </location>
</feature>
<feature type="compositionally biased region" description="Low complexity" evidence="3">
    <location>
        <begin position="86"/>
        <end position="98"/>
    </location>
</feature>
<dbReference type="Pfam" id="PF04548">
    <property type="entry name" value="AIG1"/>
    <property type="match status" value="1"/>
</dbReference>
<name>A0AAN9GEE4_9CAEN</name>
<dbReference type="Gene3D" id="3.40.50.300">
    <property type="entry name" value="P-loop containing nucleotide triphosphate hydrolases"/>
    <property type="match status" value="1"/>
</dbReference>
<keyword evidence="6" id="KW-1185">Reference proteome</keyword>
<reference evidence="5 6" key="1">
    <citation type="submission" date="2024-02" db="EMBL/GenBank/DDBJ databases">
        <title>Chromosome-scale genome assembly of the rough periwinkle Littorina saxatilis.</title>
        <authorList>
            <person name="De Jode A."/>
            <person name="Faria R."/>
            <person name="Formenti G."/>
            <person name="Sims Y."/>
            <person name="Smith T.P."/>
            <person name="Tracey A."/>
            <person name="Wood J.M.D."/>
            <person name="Zagrodzka Z.B."/>
            <person name="Johannesson K."/>
            <person name="Butlin R.K."/>
            <person name="Leder E.H."/>
        </authorList>
    </citation>
    <scope>NUCLEOTIDE SEQUENCE [LARGE SCALE GENOMIC DNA]</scope>
    <source>
        <strain evidence="5">Snail1</strain>
        <tissue evidence="5">Muscle</tissue>
    </source>
</reference>
<dbReference type="InterPro" id="IPR006703">
    <property type="entry name" value="G_AIG1"/>
</dbReference>